<accession>A0AA39JF79</accession>
<dbReference type="Proteomes" id="UP001175211">
    <property type="component" value="Unassembled WGS sequence"/>
</dbReference>
<gene>
    <name evidence="1" type="ORF">EV420DRAFT_1730985</name>
</gene>
<protein>
    <submittedName>
        <fullName evidence="1">Uncharacterized protein</fullName>
    </submittedName>
</protein>
<organism evidence="1 2">
    <name type="scientific">Armillaria tabescens</name>
    <name type="common">Ringless honey mushroom</name>
    <name type="synonym">Agaricus tabescens</name>
    <dbReference type="NCBI Taxonomy" id="1929756"/>
    <lineage>
        <taxon>Eukaryota</taxon>
        <taxon>Fungi</taxon>
        <taxon>Dikarya</taxon>
        <taxon>Basidiomycota</taxon>
        <taxon>Agaricomycotina</taxon>
        <taxon>Agaricomycetes</taxon>
        <taxon>Agaricomycetidae</taxon>
        <taxon>Agaricales</taxon>
        <taxon>Marasmiineae</taxon>
        <taxon>Physalacriaceae</taxon>
        <taxon>Desarmillaria</taxon>
    </lineage>
</organism>
<keyword evidence="2" id="KW-1185">Reference proteome</keyword>
<dbReference type="AlphaFoldDB" id="A0AA39JF79"/>
<evidence type="ECO:0000313" key="1">
    <source>
        <dbReference type="EMBL" id="KAK0440696.1"/>
    </source>
</evidence>
<dbReference type="RefSeq" id="XP_060323704.1">
    <property type="nucleotide sequence ID" value="XM_060479919.1"/>
</dbReference>
<reference evidence="1" key="1">
    <citation type="submission" date="2023-06" db="EMBL/GenBank/DDBJ databases">
        <authorList>
            <consortium name="Lawrence Berkeley National Laboratory"/>
            <person name="Ahrendt S."/>
            <person name="Sahu N."/>
            <person name="Indic B."/>
            <person name="Wong-Bajracharya J."/>
            <person name="Merenyi Z."/>
            <person name="Ke H.-M."/>
            <person name="Monk M."/>
            <person name="Kocsube S."/>
            <person name="Drula E."/>
            <person name="Lipzen A."/>
            <person name="Balint B."/>
            <person name="Henrissat B."/>
            <person name="Andreopoulos B."/>
            <person name="Martin F.M."/>
            <person name="Harder C.B."/>
            <person name="Rigling D."/>
            <person name="Ford K.L."/>
            <person name="Foster G.D."/>
            <person name="Pangilinan J."/>
            <person name="Papanicolaou A."/>
            <person name="Barry K."/>
            <person name="LaButti K."/>
            <person name="Viragh M."/>
            <person name="Koriabine M."/>
            <person name="Yan M."/>
            <person name="Riley R."/>
            <person name="Champramary S."/>
            <person name="Plett K.L."/>
            <person name="Tsai I.J."/>
            <person name="Slot J."/>
            <person name="Sipos G."/>
            <person name="Plett J."/>
            <person name="Nagy L.G."/>
            <person name="Grigoriev I.V."/>
        </authorList>
    </citation>
    <scope>NUCLEOTIDE SEQUENCE</scope>
    <source>
        <strain evidence="1">CCBAS 213</strain>
    </source>
</reference>
<proteinExistence type="predicted"/>
<comment type="caution">
    <text evidence="1">The sequence shown here is derived from an EMBL/GenBank/DDBJ whole genome shotgun (WGS) entry which is preliminary data.</text>
</comment>
<name>A0AA39JF79_ARMTA</name>
<evidence type="ECO:0000313" key="2">
    <source>
        <dbReference type="Proteomes" id="UP001175211"/>
    </source>
</evidence>
<sequence length="134" mass="14313">MFNESSSGKGKDLTHSSLCSLRPFSLSSTALASPLESHQANTNTNANINQIGDALDQSVHINIPNIVTLQAWHQANDSTIGEQIDEPTTIFRVTAQDLSDIPSVRALPQSGLRTIISVLLSRPSCHTSTFGSGI</sequence>
<dbReference type="EMBL" id="JAUEPS010000075">
    <property type="protein sequence ID" value="KAK0440696.1"/>
    <property type="molecule type" value="Genomic_DNA"/>
</dbReference>
<dbReference type="GeneID" id="85363467"/>